<evidence type="ECO:0000313" key="1">
    <source>
        <dbReference type="EMBL" id="KAI9905234.1"/>
    </source>
</evidence>
<dbReference type="EMBL" id="CM047588">
    <property type="protein sequence ID" value="KAI9905234.1"/>
    <property type="molecule type" value="Genomic_DNA"/>
</dbReference>
<accession>A0ACC0VFK7</accession>
<name>A0ACC0VFK7_9STRA</name>
<proteinExistence type="predicted"/>
<keyword evidence="2" id="KW-1185">Reference proteome</keyword>
<dbReference type="Proteomes" id="UP001163321">
    <property type="component" value="Chromosome 9"/>
</dbReference>
<organism evidence="1 2">
    <name type="scientific">Peronosclerospora sorghi</name>
    <dbReference type="NCBI Taxonomy" id="230839"/>
    <lineage>
        <taxon>Eukaryota</taxon>
        <taxon>Sar</taxon>
        <taxon>Stramenopiles</taxon>
        <taxon>Oomycota</taxon>
        <taxon>Peronosporomycetes</taxon>
        <taxon>Peronosporales</taxon>
        <taxon>Peronosporaceae</taxon>
        <taxon>Peronosclerospora</taxon>
    </lineage>
</organism>
<evidence type="ECO:0000313" key="2">
    <source>
        <dbReference type="Proteomes" id="UP001163321"/>
    </source>
</evidence>
<reference evidence="1 2" key="1">
    <citation type="journal article" date="2022" name="bioRxiv">
        <title>The genome of the oomycete Peronosclerospora sorghi, a cosmopolitan pathogen of maize and sorghum, is inflated with dispersed pseudogenes.</title>
        <authorList>
            <person name="Fletcher K."/>
            <person name="Martin F."/>
            <person name="Isakeit T."/>
            <person name="Cavanaugh K."/>
            <person name="Magill C."/>
            <person name="Michelmore R."/>
        </authorList>
    </citation>
    <scope>NUCLEOTIDE SEQUENCE [LARGE SCALE GENOMIC DNA]</scope>
    <source>
        <strain evidence="1">P6</strain>
    </source>
</reference>
<comment type="caution">
    <text evidence="1">The sequence shown here is derived from an EMBL/GenBank/DDBJ whole genome shotgun (WGS) entry which is preliminary data.</text>
</comment>
<protein>
    <submittedName>
        <fullName evidence="1">Uncharacterized protein</fullName>
    </submittedName>
</protein>
<gene>
    <name evidence="1" type="ORF">PsorP6_014284</name>
</gene>
<sequence length="76" mass="9059">MKHFDHDEGDFLLEQSLEEAGEKPKQTLEYNWNHQVWGRYLEVEPLKSRSHGIQDASRELRCLLDQSVKLFTRDTE</sequence>